<dbReference type="GO" id="GO:0051539">
    <property type="term" value="F:4 iron, 4 sulfur cluster binding"/>
    <property type="evidence" value="ECO:0007669"/>
    <property type="project" value="UniProtKB-KW"/>
</dbReference>
<dbReference type="PROSITE" id="PS01305">
    <property type="entry name" value="MOAA_NIFB_PQQE"/>
    <property type="match status" value="1"/>
</dbReference>
<dbReference type="GO" id="GO:0016491">
    <property type="term" value="F:oxidoreductase activity"/>
    <property type="evidence" value="ECO:0007669"/>
    <property type="project" value="UniProtKB-KW"/>
</dbReference>
<evidence type="ECO:0000256" key="1">
    <source>
        <dbReference type="ARBA" id="ARBA00001966"/>
    </source>
</evidence>
<dbReference type="SUPFAM" id="SSF102114">
    <property type="entry name" value="Radical SAM enzymes"/>
    <property type="match status" value="1"/>
</dbReference>
<dbReference type="InterPro" id="IPR007197">
    <property type="entry name" value="rSAM"/>
</dbReference>
<dbReference type="SFLD" id="SFLDG01067">
    <property type="entry name" value="SPASM/twitch_domain_containing"/>
    <property type="match status" value="1"/>
</dbReference>
<dbReference type="GO" id="GO:0046872">
    <property type="term" value="F:metal ion binding"/>
    <property type="evidence" value="ECO:0007669"/>
    <property type="project" value="UniProtKB-KW"/>
</dbReference>
<name>W0FN72_9BACT</name>
<dbReference type="CDD" id="cd01335">
    <property type="entry name" value="Radical_SAM"/>
    <property type="match status" value="1"/>
</dbReference>
<dbReference type="AlphaFoldDB" id="W0FN72"/>
<dbReference type="SFLD" id="SFLDS00029">
    <property type="entry name" value="Radical_SAM"/>
    <property type="match status" value="1"/>
</dbReference>
<evidence type="ECO:0000256" key="3">
    <source>
        <dbReference type="ARBA" id="ARBA00022691"/>
    </source>
</evidence>
<organism evidence="9">
    <name type="scientific">uncultured bacterium Contig203</name>
    <dbReference type="NCBI Taxonomy" id="1393530"/>
    <lineage>
        <taxon>Bacteria</taxon>
        <taxon>environmental samples</taxon>
    </lineage>
</organism>
<sequence length="381" mass="42779">MGEPANAIRFVEKLEAKDGKPVSDFRYVSRYIEQKARKKGVPVSGKFELTPMCNLDCKMCFVHLRPEQLKERSILSVPAWKDLMQQAWKAGMYMATLTGGECLTYPGFDELFLYLQDLGCEIVVMTNGVLLDDERIRFFLEHRPADIQVTLYGWNDDVYERVTGKRAFGTVSRNVARAREAGLSVSVGVTPTSFLGEDSLETLRTAKTLSRNVVVNTGLFSPREETGRAGQTYEPDPELYIRVFQLEASLNGTETREVSPDKLPAPGGLKHDCAVCGLQCAAGRSTFTIDWKGDLLACNHLDMLREHPLEVGFQEAWKRINRKANEWPMVPECCGCPYENVCHNCAAQILRYGEAGKLPAELCEQTMNLVRHGLRRLPGCE</sequence>
<dbReference type="InterPro" id="IPR058240">
    <property type="entry name" value="rSAM_sf"/>
</dbReference>
<keyword evidence="7" id="KW-0411">Iron-sulfur</keyword>
<proteinExistence type="predicted"/>
<dbReference type="InterPro" id="IPR013785">
    <property type="entry name" value="Aldolase_TIM"/>
</dbReference>
<protein>
    <submittedName>
        <fullName evidence="9">Radical SAM superfamily protein</fullName>
    </submittedName>
</protein>
<evidence type="ECO:0000256" key="6">
    <source>
        <dbReference type="ARBA" id="ARBA00023004"/>
    </source>
</evidence>
<dbReference type="InterPro" id="IPR050377">
    <property type="entry name" value="Radical_SAM_PqqE_MftC-like"/>
</dbReference>
<keyword evidence="6" id="KW-0408">Iron</keyword>
<reference evidence="9" key="1">
    <citation type="journal article" date="2013" name="PLoS ONE">
        <title>Metagenomic insights into the carbohydrate-active enzymes carried by the microorganisms adhering to solid digesta in the rumen of cows.</title>
        <authorList>
            <person name="Wang L."/>
            <person name="Hatem A."/>
            <person name="Catalyurek U.V."/>
            <person name="Morrison M."/>
            <person name="Yu Z."/>
        </authorList>
    </citation>
    <scope>NUCLEOTIDE SEQUENCE</scope>
</reference>
<keyword evidence="4" id="KW-0479">Metal-binding</keyword>
<dbReference type="PANTHER" id="PTHR11228">
    <property type="entry name" value="RADICAL SAM DOMAIN PROTEIN"/>
    <property type="match status" value="1"/>
</dbReference>
<evidence type="ECO:0000259" key="8">
    <source>
        <dbReference type="PROSITE" id="PS51918"/>
    </source>
</evidence>
<evidence type="ECO:0000256" key="4">
    <source>
        <dbReference type="ARBA" id="ARBA00022723"/>
    </source>
</evidence>
<comment type="cofactor">
    <cofactor evidence="1">
        <name>[4Fe-4S] cluster</name>
        <dbReference type="ChEBI" id="CHEBI:49883"/>
    </cofactor>
</comment>
<keyword evidence="2" id="KW-0004">4Fe-4S</keyword>
<dbReference type="PROSITE" id="PS51918">
    <property type="entry name" value="RADICAL_SAM"/>
    <property type="match status" value="1"/>
</dbReference>
<feature type="domain" description="Radical SAM core" evidence="8">
    <location>
        <begin position="39"/>
        <end position="261"/>
    </location>
</feature>
<evidence type="ECO:0000256" key="5">
    <source>
        <dbReference type="ARBA" id="ARBA00023002"/>
    </source>
</evidence>
<dbReference type="Pfam" id="PF04055">
    <property type="entry name" value="Radical_SAM"/>
    <property type="match status" value="1"/>
</dbReference>
<evidence type="ECO:0000313" key="9">
    <source>
        <dbReference type="EMBL" id="AHF24914.1"/>
    </source>
</evidence>
<evidence type="ECO:0000256" key="2">
    <source>
        <dbReference type="ARBA" id="ARBA00022485"/>
    </source>
</evidence>
<keyword evidence="3" id="KW-0949">S-adenosyl-L-methionine</keyword>
<evidence type="ECO:0000256" key="7">
    <source>
        <dbReference type="ARBA" id="ARBA00023014"/>
    </source>
</evidence>
<dbReference type="PANTHER" id="PTHR11228:SF7">
    <property type="entry name" value="PQQA PEPTIDE CYCLASE"/>
    <property type="match status" value="1"/>
</dbReference>
<dbReference type="Gene3D" id="3.20.20.70">
    <property type="entry name" value="Aldolase class I"/>
    <property type="match status" value="1"/>
</dbReference>
<dbReference type="InterPro" id="IPR000385">
    <property type="entry name" value="MoaA_NifB_PqqE_Fe-S-bd_CS"/>
</dbReference>
<accession>W0FN72</accession>
<keyword evidence="5" id="KW-0560">Oxidoreductase</keyword>
<dbReference type="EMBL" id="KC246810">
    <property type="protein sequence ID" value="AHF24914.1"/>
    <property type="molecule type" value="Genomic_DNA"/>
</dbReference>